<evidence type="ECO:0000313" key="1">
    <source>
        <dbReference type="EMBL" id="MCQ1529550.1"/>
    </source>
</evidence>
<name>A0ABT1NE90_9FIRM</name>
<gene>
    <name evidence="1" type="ORF">LJD61_08285</name>
</gene>
<dbReference type="CDD" id="cd02228">
    <property type="entry name" value="cupin_EutQ"/>
    <property type="match status" value="1"/>
</dbReference>
<evidence type="ECO:0000313" key="2">
    <source>
        <dbReference type="Proteomes" id="UP001651880"/>
    </source>
</evidence>
<dbReference type="PANTHER" id="PTHR36169:SF1">
    <property type="entry name" value="ACETATE KINASE EUTQ"/>
    <property type="match status" value="1"/>
</dbReference>
<dbReference type="Gene3D" id="2.60.120.10">
    <property type="entry name" value="Jelly Rolls"/>
    <property type="match status" value="1"/>
</dbReference>
<dbReference type="PANTHER" id="PTHR36169">
    <property type="entry name" value="ETHANOLAMINE UTILIZATION PROTEIN EUTQ"/>
    <property type="match status" value="1"/>
</dbReference>
<sequence>MLPNIDNTALIDAIAKIVMEKMQPSKAEMMREIDKSGIISIKGSTVKCEAFDTGKPGDQVFLKDIVALEESPRLGCGFMEMKKSSFPWTLKYDEIDYVIEGTLEIIINGKRIKGNAGDVIFIPRNSSIEFSAPDHARFIYVTYPANWAEL</sequence>
<organism evidence="1 2">
    <name type="scientific">Lutispora saccharofermentans</name>
    <dbReference type="NCBI Taxonomy" id="3024236"/>
    <lineage>
        <taxon>Bacteria</taxon>
        <taxon>Bacillati</taxon>
        <taxon>Bacillota</taxon>
        <taxon>Clostridia</taxon>
        <taxon>Lutisporales</taxon>
        <taxon>Lutisporaceae</taxon>
        <taxon>Lutispora</taxon>
    </lineage>
</organism>
<proteinExistence type="predicted"/>
<dbReference type="InterPro" id="IPR011051">
    <property type="entry name" value="RmlC_Cupin_sf"/>
</dbReference>
<accession>A0ABT1NE90</accession>
<protein>
    <submittedName>
        <fullName evidence="1">Cupin domain-containing protein</fullName>
    </submittedName>
</protein>
<dbReference type="InterPro" id="IPR010424">
    <property type="entry name" value="EutQ"/>
</dbReference>
<keyword evidence="2" id="KW-1185">Reference proteome</keyword>
<dbReference type="RefSeq" id="WP_255227066.1">
    <property type="nucleotide sequence ID" value="NZ_JAJEKE010000006.1"/>
</dbReference>
<dbReference type="Proteomes" id="UP001651880">
    <property type="component" value="Unassembled WGS sequence"/>
</dbReference>
<dbReference type="SUPFAM" id="SSF51182">
    <property type="entry name" value="RmlC-like cupins"/>
    <property type="match status" value="1"/>
</dbReference>
<dbReference type="EMBL" id="JAJEKE010000006">
    <property type="protein sequence ID" value="MCQ1529550.1"/>
    <property type="molecule type" value="Genomic_DNA"/>
</dbReference>
<dbReference type="Pfam" id="PF06249">
    <property type="entry name" value="EutQ"/>
    <property type="match status" value="1"/>
</dbReference>
<comment type="caution">
    <text evidence="1">The sequence shown here is derived from an EMBL/GenBank/DDBJ whole genome shotgun (WGS) entry which is preliminary data.</text>
</comment>
<reference evidence="1 2" key="1">
    <citation type="submission" date="2021-10" db="EMBL/GenBank/DDBJ databases">
        <title>Lutispora strain m25 sp. nov., a thermophilic, non-spore-forming bacterium isolated from a lab-scale methanogenic bioreactor digesting anaerobic sludge.</title>
        <authorList>
            <person name="El Houari A."/>
            <person name="Mcdonald J."/>
        </authorList>
    </citation>
    <scope>NUCLEOTIDE SEQUENCE [LARGE SCALE GENOMIC DNA]</scope>
    <source>
        <strain evidence="2">m25</strain>
    </source>
</reference>
<dbReference type="InterPro" id="IPR014710">
    <property type="entry name" value="RmlC-like_jellyroll"/>
</dbReference>